<dbReference type="EMBL" id="BJCE01000056">
    <property type="protein sequence ID" value="GCL36968.1"/>
    <property type="molecule type" value="Genomic_DNA"/>
</dbReference>
<organism evidence="1 2">
    <name type="scientific">Sphaerospermopsis reniformis</name>
    <dbReference type="NCBI Taxonomy" id="531300"/>
    <lineage>
        <taxon>Bacteria</taxon>
        <taxon>Bacillati</taxon>
        <taxon>Cyanobacteriota</taxon>
        <taxon>Cyanophyceae</taxon>
        <taxon>Nostocales</taxon>
        <taxon>Aphanizomenonaceae</taxon>
        <taxon>Sphaerospermopsis</taxon>
    </lineage>
</organism>
<comment type="caution">
    <text evidence="1">The sequence shown here is derived from an EMBL/GenBank/DDBJ whole genome shotgun (WGS) entry which is preliminary data.</text>
</comment>
<accession>A0A480A0C8</accession>
<reference evidence="2" key="1">
    <citation type="submission" date="2019-02" db="EMBL/GenBank/DDBJ databases">
        <title>Draft genome sequence of Sphaerospermopsis reniformis NIES-1949.</title>
        <authorList>
            <person name="Yamaguchi H."/>
            <person name="Suzuki S."/>
            <person name="Kawachi M."/>
        </authorList>
    </citation>
    <scope>NUCLEOTIDE SEQUENCE [LARGE SCALE GENOMIC DNA]</scope>
    <source>
        <strain evidence="2">NIES-1949</strain>
    </source>
</reference>
<keyword evidence="2" id="KW-1185">Reference proteome</keyword>
<evidence type="ECO:0000313" key="1">
    <source>
        <dbReference type="EMBL" id="GCL36968.1"/>
    </source>
</evidence>
<protein>
    <recommendedName>
        <fullName evidence="3">CBS domain-containing protein</fullName>
    </recommendedName>
</protein>
<sequence>MFLVSLTEMTQLEQAITTNLLTVSSDTTVAESILQMSAARASCSLKDDDDQLIWLVTHKSLRQLLHPVDLL</sequence>
<name>A0A480A0C8_9CYAN</name>
<evidence type="ECO:0008006" key="3">
    <source>
        <dbReference type="Google" id="ProtNLM"/>
    </source>
</evidence>
<evidence type="ECO:0000313" key="2">
    <source>
        <dbReference type="Proteomes" id="UP000300142"/>
    </source>
</evidence>
<proteinExistence type="predicted"/>
<dbReference type="InterPro" id="IPR046342">
    <property type="entry name" value="CBS_dom_sf"/>
</dbReference>
<dbReference type="SUPFAM" id="SSF54631">
    <property type="entry name" value="CBS-domain pair"/>
    <property type="match status" value="1"/>
</dbReference>
<dbReference type="AlphaFoldDB" id="A0A480A0C8"/>
<dbReference type="Proteomes" id="UP000300142">
    <property type="component" value="Unassembled WGS sequence"/>
</dbReference>
<gene>
    <name evidence="1" type="ORF">SR1949_20740</name>
</gene>